<reference evidence="2 3" key="2">
    <citation type="submission" date="2020-03" db="EMBL/GenBank/DDBJ databases">
        <authorList>
            <person name="Ichikawa N."/>
            <person name="Kimura A."/>
            <person name="Kitahashi Y."/>
            <person name="Uohara A."/>
        </authorList>
    </citation>
    <scope>NUCLEOTIDE SEQUENCE [LARGE SCALE GENOMIC DNA]</scope>
    <source>
        <strain evidence="2 3">NBRC 108638</strain>
    </source>
</reference>
<dbReference type="Proteomes" id="UP000482960">
    <property type="component" value="Unassembled WGS sequence"/>
</dbReference>
<dbReference type="AlphaFoldDB" id="A0A6V8L7V5"/>
<comment type="caution">
    <text evidence="2">The sequence shown here is derived from an EMBL/GenBank/DDBJ whole genome shotgun (WGS) entry which is preliminary data.</text>
</comment>
<accession>A0A6V8L7V5</accession>
<evidence type="ECO:0000313" key="3">
    <source>
        <dbReference type="Proteomes" id="UP000482960"/>
    </source>
</evidence>
<evidence type="ECO:0000313" key="2">
    <source>
        <dbReference type="EMBL" id="GFJ91620.1"/>
    </source>
</evidence>
<keyword evidence="3" id="KW-1185">Reference proteome</keyword>
<feature type="region of interest" description="Disordered" evidence="1">
    <location>
        <begin position="68"/>
        <end position="103"/>
    </location>
</feature>
<organism evidence="2 3">
    <name type="scientific">Phytohabitans rumicis</name>
    <dbReference type="NCBI Taxonomy" id="1076125"/>
    <lineage>
        <taxon>Bacteria</taxon>
        <taxon>Bacillati</taxon>
        <taxon>Actinomycetota</taxon>
        <taxon>Actinomycetes</taxon>
        <taxon>Micromonosporales</taxon>
        <taxon>Micromonosporaceae</taxon>
    </lineage>
</organism>
<sequence length="103" mass="10619">MRTGVQQCVVHAEDTEIDPGAAAGPALTRDAGVLHGGPRNLQQHPLLGVHFAGLARRDAEELGVETVDVGEVTTDAGGGEQIGTGPLRRHRADDVNAAGQDPP</sequence>
<gene>
    <name evidence="2" type="ORF">Prum_052620</name>
</gene>
<evidence type="ECO:0000256" key="1">
    <source>
        <dbReference type="SAM" id="MobiDB-lite"/>
    </source>
</evidence>
<dbReference type="EMBL" id="BLPG01000001">
    <property type="protein sequence ID" value="GFJ91620.1"/>
    <property type="molecule type" value="Genomic_DNA"/>
</dbReference>
<proteinExistence type="predicted"/>
<feature type="region of interest" description="Disordered" evidence="1">
    <location>
        <begin position="16"/>
        <end position="39"/>
    </location>
</feature>
<protein>
    <submittedName>
        <fullName evidence="2">Uncharacterized protein</fullName>
    </submittedName>
</protein>
<name>A0A6V8L7V5_9ACTN</name>
<reference evidence="2 3" key="1">
    <citation type="submission" date="2020-03" db="EMBL/GenBank/DDBJ databases">
        <title>Whole genome shotgun sequence of Phytohabitans rumicis NBRC 108638.</title>
        <authorList>
            <person name="Komaki H."/>
            <person name="Tamura T."/>
        </authorList>
    </citation>
    <scope>NUCLEOTIDE SEQUENCE [LARGE SCALE GENOMIC DNA]</scope>
    <source>
        <strain evidence="2 3">NBRC 108638</strain>
    </source>
</reference>